<accession>A0A060T9C0</accession>
<feature type="region of interest" description="Disordered" evidence="1">
    <location>
        <begin position="18"/>
        <end position="49"/>
    </location>
</feature>
<proteinExistence type="predicted"/>
<feature type="compositionally biased region" description="Low complexity" evidence="1">
    <location>
        <begin position="29"/>
        <end position="48"/>
    </location>
</feature>
<dbReference type="AlphaFoldDB" id="A0A060T9C0"/>
<gene>
    <name evidence="2" type="ORF">GNLVRS02_ARAD1D16786g</name>
</gene>
<evidence type="ECO:0000256" key="1">
    <source>
        <dbReference type="SAM" id="MobiDB-lite"/>
    </source>
</evidence>
<reference evidence="2" key="2">
    <citation type="submission" date="2014-06" db="EMBL/GenBank/DDBJ databases">
        <title>The complete genome of Blastobotrys (Arxula) adeninivorans LS3 - a yeast of biotechnological interest.</title>
        <authorList>
            <person name="Kunze G."/>
            <person name="Gaillardin C."/>
            <person name="Czernicka M."/>
            <person name="Durrens P."/>
            <person name="Martin T."/>
            <person name="Boer E."/>
            <person name="Gabaldon T."/>
            <person name="Cruz J."/>
            <person name="Talla E."/>
            <person name="Marck C."/>
            <person name="Goffeau A."/>
            <person name="Barbe V."/>
            <person name="Baret P."/>
            <person name="Baronian K."/>
            <person name="Beier S."/>
            <person name="Bleykasten C."/>
            <person name="Bode R."/>
            <person name="Casaregola S."/>
            <person name="Despons L."/>
            <person name="Fairhead C."/>
            <person name="Giersberg M."/>
            <person name="Gierski P."/>
            <person name="Hahnel U."/>
            <person name="Hartmann A."/>
            <person name="Jankowska D."/>
            <person name="Jubin C."/>
            <person name="Jung P."/>
            <person name="Lafontaine I."/>
            <person name="Leh-Louis V."/>
            <person name="Lemaire M."/>
            <person name="Marcet-Houben M."/>
            <person name="Mascher M."/>
            <person name="Morel G."/>
            <person name="Richard G.-F."/>
            <person name="Riechen J."/>
            <person name="Sacerdot C."/>
            <person name="Sarkar A."/>
            <person name="Savel G."/>
            <person name="Schacherer J."/>
            <person name="Sherman D."/>
            <person name="Straub M.-L."/>
            <person name="Stein N."/>
            <person name="Thierry A."/>
            <person name="Trautwein-Schult A."/>
            <person name="Westhof E."/>
            <person name="Worch S."/>
            <person name="Dujon B."/>
            <person name="Souciet J.-L."/>
            <person name="Wincker P."/>
            <person name="Scholz U."/>
            <person name="Neuveglise N."/>
        </authorList>
    </citation>
    <scope>NUCLEOTIDE SEQUENCE</scope>
    <source>
        <strain evidence="2">LS3</strain>
    </source>
</reference>
<dbReference type="EMBL" id="HG937694">
    <property type="protein sequence ID" value="CDP37670.1"/>
    <property type="molecule type" value="Genomic_DNA"/>
</dbReference>
<organism evidence="2">
    <name type="scientific">Blastobotrys adeninivorans</name>
    <name type="common">Yeast</name>
    <name type="synonym">Arxula adeninivorans</name>
    <dbReference type="NCBI Taxonomy" id="409370"/>
    <lineage>
        <taxon>Eukaryota</taxon>
        <taxon>Fungi</taxon>
        <taxon>Dikarya</taxon>
        <taxon>Ascomycota</taxon>
        <taxon>Saccharomycotina</taxon>
        <taxon>Dipodascomycetes</taxon>
        <taxon>Dipodascales</taxon>
        <taxon>Trichomonascaceae</taxon>
        <taxon>Blastobotrys</taxon>
    </lineage>
</organism>
<reference evidence="2" key="1">
    <citation type="submission" date="2014-02" db="EMBL/GenBank/DDBJ databases">
        <authorList>
            <person name="Genoscope - CEA"/>
        </authorList>
    </citation>
    <scope>NUCLEOTIDE SEQUENCE</scope>
    <source>
        <strain evidence="2">LS3</strain>
    </source>
</reference>
<sequence length="187" mass="21156">MTYDSLPGLLQTNQHLGNTQHTHTHTRTAHTNYTHSHSPITPSPSSRPKLPAACNCSIPNRRTPHEPTPLFDCKNVANCAPRNHGDRLSKELGLKPRQVTVSALRSVSQSPHSIRDWNSLFPDIVLKAGWHSRSSRSSRCQVRQPRPASRSSKRLTVFHIPPPYHFPKHRLGLVWYIEDVRCPQHAA</sequence>
<name>A0A060T9C0_BLAAD</name>
<protein>
    <submittedName>
        <fullName evidence="2">ARAD1D16786p</fullName>
    </submittedName>
</protein>
<evidence type="ECO:0000313" key="2">
    <source>
        <dbReference type="EMBL" id="CDP37670.1"/>
    </source>
</evidence>